<dbReference type="PANTHER" id="PTHR47659:SF7">
    <property type="entry name" value="FUNGAL TRANSCRIPTIONAL REGULATORY PROTEIN, N-TERMINAL DOMAIN-CONTAINING PROTEIN"/>
    <property type="match status" value="1"/>
</dbReference>
<protein>
    <recommendedName>
        <fullName evidence="4">Zn(2)-C6 fungal-type domain-containing protein</fullName>
    </recommendedName>
</protein>
<proteinExistence type="predicted"/>
<keyword evidence="7" id="KW-1185">Reference proteome</keyword>
<evidence type="ECO:0000313" key="6">
    <source>
        <dbReference type="EnsemblProtists" id="EKX42042"/>
    </source>
</evidence>
<feature type="compositionally biased region" description="Basic and acidic residues" evidence="3">
    <location>
        <begin position="186"/>
        <end position="197"/>
    </location>
</feature>
<dbReference type="CDD" id="cd00067">
    <property type="entry name" value="GAL4"/>
    <property type="match status" value="1"/>
</dbReference>
<reference evidence="7" key="2">
    <citation type="submission" date="2012-11" db="EMBL/GenBank/DDBJ databases">
        <authorList>
            <person name="Kuo A."/>
            <person name="Curtis B.A."/>
            <person name="Tanifuji G."/>
            <person name="Burki F."/>
            <person name="Gruber A."/>
            <person name="Irimia M."/>
            <person name="Maruyama S."/>
            <person name="Arias M.C."/>
            <person name="Ball S.G."/>
            <person name="Gile G.H."/>
            <person name="Hirakawa Y."/>
            <person name="Hopkins J.F."/>
            <person name="Rensing S.A."/>
            <person name="Schmutz J."/>
            <person name="Symeonidi A."/>
            <person name="Elias M."/>
            <person name="Eveleigh R.J."/>
            <person name="Herman E.K."/>
            <person name="Klute M.J."/>
            <person name="Nakayama T."/>
            <person name="Obornik M."/>
            <person name="Reyes-Prieto A."/>
            <person name="Armbrust E.V."/>
            <person name="Aves S.J."/>
            <person name="Beiko R.G."/>
            <person name="Coutinho P."/>
            <person name="Dacks J.B."/>
            <person name="Durnford D.G."/>
            <person name="Fast N.M."/>
            <person name="Green B.R."/>
            <person name="Grisdale C."/>
            <person name="Hempe F."/>
            <person name="Henrissat B."/>
            <person name="Hoppner M.P."/>
            <person name="Ishida K.-I."/>
            <person name="Kim E."/>
            <person name="Koreny L."/>
            <person name="Kroth P.G."/>
            <person name="Liu Y."/>
            <person name="Malik S.-B."/>
            <person name="Maier U.G."/>
            <person name="McRose D."/>
            <person name="Mock T."/>
            <person name="Neilson J.A."/>
            <person name="Onodera N.T."/>
            <person name="Poole A.M."/>
            <person name="Pritham E.J."/>
            <person name="Richards T.A."/>
            <person name="Rocap G."/>
            <person name="Roy S.W."/>
            <person name="Sarai C."/>
            <person name="Schaack S."/>
            <person name="Shirato S."/>
            <person name="Slamovits C.H."/>
            <person name="Spencer D.F."/>
            <person name="Suzuki S."/>
            <person name="Worden A.Z."/>
            <person name="Zauner S."/>
            <person name="Barry K."/>
            <person name="Bell C."/>
            <person name="Bharti A.K."/>
            <person name="Crow J.A."/>
            <person name="Grimwood J."/>
            <person name="Kramer R."/>
            <person name="Lindquist E."/>
            <person name="Lucas S."/>
            <person name="Salamov A."/>
            <person name="McFadden G.I."/>
            <person name="Lane C.E."/>
            <person name="Keeling P.J."/>
            <person name="Gray M.W."/>
            <person name="Grigoriev I.V."/>
            <person name="Archibald J.M."/>
        </authorList>
    </citation>
    <scope>NUCLEOTIDE SEQUENCE</scope>
    <source>
        <strain evidence="7">CCMP2712</strain>
    </source>
</reference>
<reference evidence="6" key="3">
    <citation type="submission" date="2015-06" db="UniProtKB">
        <authorList>
            <consortium name="EnsemblProtists"/>
        </authorList>
    </citation>
    <scope>IDENTIFICATION</scope>
</reference>
<feature type="region of interest" description="Disordered" evidence="3">
    <location>
        <begin position="225"/>
        <end position="281"/>
    </location>
</feature>
<dbReference type="KEGG" id="gtt:GUITHDRAFT_141515"/>
<dbReference type="GO" id="GO:0008270">
    <property type="term" value="F:zinc ion binding"/>
    <property type="evidence" value="ECO:0007669"/>
    <property type="project" value="InterPro"/>
</dbReference>
<dbReference type="SUPFAM" id="SSF57701">
    <property type="entry name" value="Zn2/Cys6 DNA-binding domain"/>
    <property type="match status" value="1"/>
</dbReference>
<keyword evidence="1" id="KW-0479">Metal-binding</keyword>
<dbReference type="GeneID" id="17298663"/>
<accession>L1J140</accession>
<evidence type="ECO:0000256" key="2">
    <source>
        <dbReference type="ARBA" id="ARBA00023242"/>
    </source>
</evidence>
<sequence length="281" mass="31149">MLWRQDPGISLEQPHPPFPILLSIQHKLPAPARAHSKLIPTPRSCHDLMEARRDQYQGFLETRVGVTRVCTSRGYYRHDLGASRLEVGRKSLAEAMSQECPSGLPSVDDELPYLQMSSSDVESFLEPGGEDVPAPSQGKRRAAKACEGCRRRKLRCDDGRPCGRCMEDMQECVEEDASARKRRRPSREETSGKPCDHCRESGLWCEETRPCWRCVIAGLSCTDKGEGGQGGGKGEGGDGGEEEGGKEARPGRSKKQEARKKEREGDREQGEGEEVGQVNRI</sequence>
<name>L1J140_GUITC</name>
<evidence type="ECO:0000256" key="3">
    <source>
        <dbReference type="SAM" id="MobiDB-lite"/>
    </source>
</evidence>
<dbReference type="EnsemblProtists" id="EKX42042">
    <property type="protein sequence ID" value="EKX42042"/>
    <property type="gene ID" value="GUITHDRAFT_141515"/>
</dbReference>
<evidence type="ECO:0000256" key="1">
    <source>
        <dbReference type="ARBA" id="ARBA00022723"/>
    </source>
</evidence>
<dbReference type="PROSITE" id="PS50048">
    <property type="entry name" value="ZN2_CY6_FUNGAL_2"/>
    <property type="match status" value="1"/>
</dbReference>
<organism evidence="5">
    <name type="scientific">Guillardia theta (strain CCMP2712)</name>
    <name type="common">Cryptophyte</name>
    <dbReference type="NCBI Taxonomy" id="905079"/>
    <lineage>
        <taxon>Eukaryota</taxon>
        <taxon>Cryptophyceae</taxon>
        <taxon>Pyrenomonadales</taxon>
        <taxon>Geminigeraceae</taxon>
        <taxon>Guillardia</taxon>
    </lineage>
</organism>
<gene>
    <name evidence="5" type="ORF">GUITHDRAFT_141515</name>
</gene>
<feature type="compositionally biased region" description="Basic and acidic residues" evidence="3">
    <location>
        <begin position="243"/>
        <end position="270"/>
    </location>
</feature>
<dbReference type="EMBL" id="JH993019">
    <property type="protein sequence ID" value="EKX42042.1"/>
    <property type="molecule type" value="Genomic_DNA"/>
</dbReference>
<feature type="domain" description="Zn(2)-C6 fungal-type" evidence="4">
    <location>
        <begin position="145"/>
        <end position="174"/>
    </location>
</feature>
<keyword evidence="2" id="KW-0539">Nucleus</keyword>
<dbReference type="Pfam" id="PF00172">
    <property type="entry name" value="Zn_clus"/>
    <property type="match status" value="1"/>
</dbReference>
<dbReference type="OrthoDB" id="2123952at2759"/>
<dbReference type="SMART" id="SM00066">
    <property type="entry name" value="GAL4"/>
    <property type="match status" value="2"/>
</dbReference>
<dbReference type="RefSeq" id="XP_005829022.1">
    <property type="nucleotide sequence ID" value="XM_005828965.1"/>
</dbReference>
<dbReference type="InterPro" id="IPR001138">
    <property type="entry name" value="Zn2Cys6_DnaBD"/>
</dbReference>
<dbReference type="Gene3D" id="4.10.240.10">
    <property type="entry name" value="Zn(2)-C6 fungal-type DNA-binding domain"/>
    <property type="match status" value="2"/>
</dbReference>
<dbReference type="PROSITE" id="PS00463">
    <property type="entry name" value="ZN2_CY6_FUNGAL_1"/>
    <property type="match status" value="1"/>
</dbReference>
<evidence type="ECO:0000313" key="7">
    <source>
        <dbReference type="Proteomes" id="UP000011087"/>
    </source>
</evidence>
<dbReference type="GO" id="GO:0000981">
    <property type="term" value="F:DNA-binding transcription factor activity, RNA polymerase II-specific"/>
    <property type="evidence" value="ECO:0007669"/>
    <property type="project" value="InterPro"/>
</dbReference>
<dbReference type="HOGENOM" id="CLU_086519_0_0_1"/>
<dbReference type="PANTHER" id="PTHR47659">
    <property type="entry name" value="ZN(II)2CYS6 TRANSCRIPTION FACTOR (EUROFUNG)-RELATED"/>
    <property type="match status" value="1"/>
</dbReference>
<evidence type="ECO:0000313" key="5">
    <source>
        <dbReference type="EMBL" id="EKX42042.1"/>
    </source>
</evidence>
<dbReference type="PaxDb" id="55529-EKX42042"/>
<feature type="region of interest" description="Disordered" evidence="3">
    <location>
        <begin position="175"/>
        <end position="197"/>
    </location>
</feature>
<dbReference type="InterPro" id="IPR036864">
    <property type="entry name" value="Zn2-C6_fun-type_DNA-bd_sf"/>
</dbReference>
<dbReference type="AlphaFoldDB" id="L1J140"/>
<dbReference type="InterPro" id="IPR050335">
    <property type="entry name" value="ERT1_acuK_gluconeogen_tf"/>
</dbReference>
<dbReference type="Proteomes" id="UP000011087">
    <property type="component" value="Unassembled WGS sequence"/>
</dbReference>
<evidence type="ECO:0000259" key="4">
    <source>
        <dbReference type="PROSITE" id="PS50048"/>
    </source>
</evidence>
<reference evidence="5 7" key="1">
    <citation type="journal article" date="2012" name="Nature">
        <title>Algal genomes reveal evolutionary mosaicism and the fate of nucleomorphs.</title>
        <authorList>
            <consortium name="DOE Joint Genome Institute"/>
            <person name="Curtis B.A."/>
            <person name="Tanifuji G."/>
            <person name="Burki F."/>
            <person name="Gruber A."/>
            <person name="Irimia M."/>
            <person name="Maruyama S."/>
            <person name="Arias M.C."/>
            <person name="Ball S.G."/>
            <person name="Gile G.H."/>
            <person name="Hirakawa Y."/>
            <person name="Hopkins J.F."/>
            <person name="Kuo A."/>
            <person name="Rensing S.A."/>
            <person name="Schmutz J."/>
            <person name="Symeonidi A."/>
            <person name="Elias M."/>
            <person name="Eveleigh R.J."/>
            <person name="Herman E.K."/>
            <person name="Klute M.J."/>
            <person name="Nakayama T."/>
            <person name="Obornik M."/>
            <person name="Reyes-Prieto A."/>
            <person name="Armbrust E.V."/>
            <person name="Aves S.J."/>
            <person name="Beiko R.G."/>
            <person name="Coutinho P."/>
            <person name="Dacks J.B."/>
            <person name="Durnford D.G."/>
            <person name="Fast N.M."/>
            <person name="Green B.R."/>
            <person name="Grisdale C.J."/>
            <person name="Hempel F."/>
            <person name="Henrissat B."/>
            <person name="Hoppner M.P."/>
            <person name="Ishida K."/>
            <person name="Kim E."/>
            <person name="Koreny L."/>
            <person name="Kroth P.G."/>
            <person name="Liu Y."/>
            <person name="Malik S.B."/>
            <person name="Maier U.G."/>
            <person name="McRose D."/>
            <person name="Mock T."/>
            <person name="Neilson J.A."/>
            <person name="Onodera N.T."/>
            <person name="Poole A.M."/>
            <person name="Pritham E.J."/>
            <person name="Richards T.A."/>
            <person name="Rocap G."/>
            <person name="Roy S.W."/>
            <person name="Sarai C."/>
            <person name="Schaack S."/>
            <person name="Shirato S."/>
            <person name="Slamovits C.H."/>
            <person name="Spencer D.F."/>
            <person name="Suzuki S."/>
            <person name="Worden A.Z."/>
            <person name="Zauner S."/>
            <person name="Barry K."/>
            <person name="Bell C."/>
            <person name="Bharti A.K."/>
            <person name="Crow J.A."/>
            <person name="Grimwood J."/>
            <person name="Kramer R."/>
            <person name="Lindquist E."/>
            <person name="Lucas S."/>
            <person name="Salamov A."/>
            <person name="McFadden G.I."/>
            <person name="Lane C.E."/>
            <person name="Keeling P.J."/>
            <person name="Gray M.W."/>
            <person name="Grigoriev I.V."/>
            <person name="Archibald J.M."/>
        </authorList>
    </citation>
    <scope>NUCLEOTIDE SEQUENCE</scope>
    <source>
        <strain evidence="5 7">CCMP2712</strain>
    </source>
</reference>